<evidence type="ECO:0000256" key="1">
    <source>
        <dbReference type="SAM" id="MobiDB-lite"/>
    </source>
</evidence>
<feature type="region of interest" description="Disordered" evidence="1">
    <location>
        <begin position="1"/>
        <end position="102"/>
    </location>
</feature>
<keyword evidence="3" id="KW-1185">Reference proteome</keyword>
<dbReference type="AlphaFoldDB" id="A0A6S7GV18"/>
<comment type="caution">
    <text evidence="2">The sequence shown here is derived from an EMBL/GenBank/DDBJ whole genome shotgun (WGS) entry which is preliminary data.</text>
</comment>
<organism evidence="2 3">
    <name type="scientific">Paramuricea clavata</name>
    <name type="common">Red gorgonian</name>
    <name type="synonym">Violescent sea-whip</name>
    <dbReference type="NCBI Taxonomy" id="317549"/>
    <lineage>
        <taxon>Eukaryota</taxon>
        <taxon>Metazoa</taxon>
        <taxon>Cnidaria</taxon>
        <taxon>Anthozoa</taxon>
        <taxon>Octocorallia</taxon>
        <taxon>Malacalcyonacea</taxon>
        <taxon>Plexauridae</taxon>
        <taxon>Paramuricea</taxon>
    </lineage>
</organism>
<name>A0A6S7GV18_PARCT</name>
<dbReference type="OrthoDB" id="539213at2759"/>
<feature type="compositionally biased region" description="Basic and acidic residues" evidence="1">
    <location>
        <begin position="61"/>
        <end position="71"/>
    </location>
</feature>
<protein>
    <submittedName>
        <fullName evidence="2">Uncharacterized protein</fullName>
    </submittedName>
</protein>
<feature type="compositionally biased region" description="Basic residues" evidence="1">
    <location>
        <begin position="72"/>
        <end position="86"/>
    </location>
</feature>
<accession>A0A6S7GV18</accession>
<evidence type="ECO:0000313" key="2">
    <source>
        <dbReference type="EMBL" id="CAB3995723.1"/>
    </source>
</evidence>
<feature type="compositionally biased region" description="Polar residues" evidence="1">
    <location>
        <begin position="39"/>
        <end position="52"/>
    </location>
</feature>
<reference evidence="2" key="1">
    <citation type="submission" date="2020-04" db="EMBL/GenBank/DDBJ databases">
        <authorList>
            <person name="Alioto T."/>
            <person name="Alioto T."/>
            <person name="Gomez Garrido J."/>
        </authorList>
    </citation>
    <scope>NUCLEOTIDE SEQUENCE</scope>
    <source>
        <strain evidence="2">A484AB</strain>
    </source>
</reference>
<feature type="compositionally biased region" description="Gly residues" evidence="1">
    <location>
        <begin position="93"/>
        <end position="102"/>
    </location>
</feature>
<dbReference type="Proteomes" id="UP001152795">
    <property type="component" value="Unassembled WGS sequence"/>
</dbReference>
<gene>
    <name evidence="2" type="ORF">PACLA_8A062757</name>
</gene>
<feature type="compositionally biased region" description="Polar residues" evidence="1">
    <location>
        <begin position="1"/>
        <end position="11"/>
    </location>
</feature>
<proteinExistence type="predicted"/>
<dbReference type="EMBL" id="CACRXK020002716">
    <property type="protein sequence ID" value="CAB3995723.1"/>
    <property type="molecule type" value="Genomic_DNA"/>
</dbReference>
<sequence length="102" mass="10873">MASGLRSTRPQYRTVGATSLKPAFGSSAGASRPEWLSGRSKTTAPSEPSRSNAVEGVPNEKPLKKSPSDSGRKRKDKRHLRERRHGTGVVILPGGGQSGHIE</sequence>
<evidence type="ECO:0000313" key="3">
    <source>
        <dbReference type="Proteomes" id="UP001152795"/>
    </source>
</evidence>